<dbReference type="AlphaFoldDB" id="A0A2P7Q0X9"/>
<accession>A0A2P7Q0X9</accession>
<evidence type="ECO:0000313" key="3">
    <source>
        <dbReference type="Proteomes" id="UP000241434"/>
    </source>
</evidence>
<dbReference type="EMBL" id="JYGE01000003">
    <property type="protein sequence ID" value="PSJ31621.1"/>
    <property type="molecule type" value="Genomic_DNA"/>
</dbReference>
<feature type="domain" description="Glycosyl transferase family 1" evidence="1">
    <location>
        <begin position="215"/>
        <end position="375"/>
    </location>
</feature>
<dbReference type="PANTHER" id="PTHR45947">
    <property type="entry name" value="SULFOQUINOVOSYL TRANSFERASE SQD2"/>
    <property type="match status" value="1"/>
</dbReference>
<dbReference type="SUPFAM" id="SSF53756">
    <property type="entry name" value="UDP-Glycosyltransferase/glycogen phosphorylase"/>
    <property type="match status" value="1"/>
</dbReference>
<reference evidence="2" key="1">
    <citation type="thesis" date="2015" institute="Rutgers" country="The State University of New Jersey, 14 College Farm Rd., New Brunswick, NJ, USA">
        <title>Ammonia toxicity in bacteria and its implications for treatment of and resource recovery from highly nitrogenous organic wastes.</title>
        <authorList>
            <person name="Luther A.K."/>
        </authorList>
    </citation>
    <scope>NUCLEOTIDE SEQUENCE</scope>
    <source>
        <strain evidence="2">RT-10B</strain>
    </source>
</reference>
<dbReference type="Proteomes" id="UP000241434">
    <property type="component" value="Unassembled WGS sequence"/>
</dbReference>
<dbReference type="InterPro" id="IPR050194">
    <property type="entry name" value="Glycosyltransferase_grp1"/>
</dbReference>
<evidence type="ECO:0000259" key="1">
    <source>
        <dbReference type="Pfam" id="PF00534"/>
    </source>
</evidence>
<organism evidence="2 3">
    <name type="scientific">Peptostreptococcus russellii</name>
    <dbReference type="NCBI Taxonomy" id="215200"/>
    <lineage>
        <taxon>Bacteria</taxon>
        <taxon>Bacillati</taxon>
        <taxon>Bacillota</taxon>
        <taxon>Clostridia</taxon>
        <taxon>Peptostreptococcales</taxon>
        <taxon>Peptostreptococcaceae</taxon>
        <taxon>Peptostreptococcus</taxon>
    </lineage>
</organism>
<evidence type="ECO:0000313" key="2">
    <source>
        <dbReference type="EMBL" id="PSJ31621.1"/>
    </source>
</evidence>
<dbReference type="Gene3D" id="3.40.50.2000">
    <property type="entry name" value="Glycogen Phosphorylase B"/>
    <property type="match status" value="2"/>
</dbReference>
<dbReference type="RefSeq" id="WP_106776357.1">
    <property type="nucleotide sequence ID" value="NZ_JYGE01000003.1"/>
</dbReference>
<dbReference type="PANTHER" id="PTHR45947:SF15">
    <property type="entry name" value="TEICHURONIC ACID BIOSYNTHESIS GLYCOSYLTRANSFERASE TUAC-RELATED"/>
    <property type="match status" value="1"/>
</dbReference>
<name>A0A2P7Q0X9_9FIRM</name>
<dbReference type="OrthoDB" id="9806653at2"/>
<keyword evidence="3" id="KW-1185">Reference proteome</keyword>
<dbReference type="GO" id="GO:0016757">
    <property type="term" value="F:glycosyltransferase activity"/>
    <property type="evidence" value="ECO:0007669"/>
    <property type="project" value="InterPro"/>
</dbReference>
<comment type="caution">
    <text evidence="2">The sequence shown here is derived from an EMBL/GenBank/DDBJ whole genome shotgun (WGS) entry which is preliminary data.</text>
</comment>
<dbReference type="Pfam" id="PF00534">
    <property type="entry name" value="Glycos_transf_1"/>
    <property type="match status" value="1"/>
</dbReference>
<proteinExistence type="predicted"/>
<dbReference type="InterPro" id="IPR001296">
    <property type="entry name" value="Glyco_trans_1"/>
</dbReference>
<protein>
    <submittedName>
        <fullName evidence="2">Glycosyl transferase family 1</fullName>
    </submittedName>
</protein>
<gene>
    <name evidence="2" type="ORF">UF10_03015</name>
</gene>
<keyword evidence="2" id="KW-0808">Transferase</keyword>
<sequence>MNILYLVNMNENNIKGLFTANHEKIMAIKTLLDKDDVLNMYSVQFYDVGLGKIFKKLSGKKIFVNNGDSFVKDGITYRKEYLKVNLRNRLIEKEDNDYEKYKDFIEKHEKEILECDAVVAMWGYPHGRLAYHIGKRYNKPYFVQYYGSDIHTNPYKNENVKKKIVEVLNNAENNFFVSNKLKESANGLGWNKDNWSITKNGVNFEKFYQIDKSEKEELKKKLSIKDELVIGYVGSLTEVKRSDSLVKIYSKVNEKKKCKYIFVGDGDMRSQVEKEANENNLDSIFTGNVDITDVNKYMNLMDIMILPSRREGFGSVIVEANSLGVLTIGSDAGGIPEVIGDERYIVKEGEDFEKRYADTIIKFINSGWDKEELINRVKMEYDWKNIARNDLDIIRRVVKDEE</sequence>